<evidence type="ECO:0000259" key="1">
    <source>
        <dbReference type="Pfam" id="PF13679"/>
    </source>
</evidence>
<dbReference type="SUPFAM" id="SSF53335">
    <property type="entry name" value="S-adenosyl-L-methionine-dependent methyltransferases"/>
    <property type="match status" value="1"/>
</dbReference>
<evidence type="ECO:0000313" key="2">
    <source>
        <dbReference type="EMBL" id="CZF79780.1"/>
    </source>
</evidence>
<dbReference type="InterPro" id="IPR029063">
    <property type="entry name" value="SAM-dependent_MTases_sf"/>
</dbReference>
<dbReference type="PANTHER" id="PTHR13369">
    <property type="match status" value="1"/>
</dbReference>
<dbReference type="Pfam" id="PF13679">
    <property type="entry name" value="Methyltransf_32"/>
    <property type="match status" value="1"/>
</dbReference>
<protein>
    <recommendedName>
        <fullName evidence="1">Methyltransferase domain-containing protein</fullName>
    </recommendedName>
</protein>
<dbReference type="Proteomes" id="UP000073601">
    <property type="component" value="Unassembled WGS sequence"/>
</dbReference>
<dbReference type="OrthoDB" id="5298194at2"/>
<name>A0A128F044_9GAMM</name>
<proteinExistence type="predicted"/>
<reference evidence="3" key="1">
    <citation type="submission" date="2016-02" db="EMBL/GenBank/DDBJ databases">
        <authorList>
            <person name="Rodrigo-Torres Lidia"/>
            <person name="Arahal R.David."/>
        </authorList>
    </citation>
    <scope>NUCLEOTIDE SEQUENCE [LARGE SCALE GENOMIC DNA]</scope>
    <source>
        <strain evidence="3">CECT 8713</strain>
    </source>
</reference>
<accession>A0A128F044</accession>
<gene>
    <name evidence="2" type="ORF">GMA8713_01129</name>
</gene>
<dbReference type="InterPro" id="IPR025714">
    <property type="entry name" value="Methyltranfer_dom"/>
</dbReference>
<sequence length="405" mass="45983">MSLSFNVLTERFIQLDAFLSSHTVFWQGVPFDCLDLPWRESHPELCEWLDTQSLHELGNWKESPADLAKMLSKWLPDAKSFISLTAIEPQQSADVQCDPHWATGVPGRKWSQISTFTAALRAGEGGNWLEWCAGKGYLGRILAATKNANVTSLEWQQALCDDGQAYAEKHQLPMRFVQGDAFAKESQQLVQGCDHAVALHACGDLHVTLLRHAVEAKPLSVSVSPCCYHLIRDKQYQPLSSLAKASELSLSKHDLKLPLQETVTAGQTVKSKRFVEVSFRLGFDALQRNLSNSDKYLPIPNVQKSFLKEGFEAFCYWAAMRKGITLPKGLNFGHFLQIGETRFHTVEKMETVRTLFRRPLEIWLVLDRALYLTENGYHTDISTFCSRELTPRNLLIHAVRKNRWH</sequence>
<keyword evidence="3" id="KW-1185">Reference proteome</keyword>
<dbReference type="AlphaFoldDB" id="A0A128F044"/>
<evidence type="ECO:0000313" key="3">
    <source>
        <dbReference type="Proteomes" id="UP000073601"/>
    </source>
</evidence>
<dbReference type="PANTHER" id="PTHR13369:SF0">
    <property type="entry name" value="GLUTATHIONE S-TRANSFERASE C-TERMINAL DOMAIN-CONTAINING PROTEIN"/>
    <property type="match status" value="1"/>
</dbReference>
<dbReference type="RefSeq" id="WP_062706772.1">
    <property type="nucleotide sequence ID" value="NZ_CAWRCI010000007.1"/>
</dbReference>
<dbReference type="Gene3D" id="3.40.50.150">
    <property type="entry name" value="Vaccinia Virus protein VP39"/>
    <property type="match status" value="1"/>
</dbReference>
<organism evidence="2 3">
    <name type="scientific">Grimontia marina</name>
    <dbReference type="NCBI Taxonomy" id="646534"/>
    <lineage>
        <taxon>Bacteria</taxon>
        <taxon>Pseudomonadati</taxon>
        <taxon>Pseudomonadota</taxon>
        <taxon>Gammaproteobacteria</taxon>
        <taxon>Vibrionales</taxon>
        <taxon>Vibrionaceae</taxon>
        <taxon>Grimontia</taxon>
    </lineage>
</organism>
<feature type="domain" description="Methyltransferase" evidence="1">
    <location>
        <begin position="124"/>
        <end position="233"/>
    </location>
</feature>
<dbReference type="EMBL" id="FIZY01000007">
    <property type="protein sequence ID" value="CZF79780.1"/>
    <property type="molecule type" value="Genomic_DNA"/>
</dbReference>